<evidence type="ECO:0000259" key="9">
    <source>
        <dbReference type="PROSITE" id="PS50112"/>
    </source>
</evidence>
<dbReference type="Gene3D" id="3.30.450.20">
    <property type="entry name" value="PAS domain"/>
    <property type="match status" value="1"/>
</dbReference>
<dbReference type="Gene3D" id="3.30.450.40">
    <property type="match status" value="2"/>
</dbReference>
<feature type="domain" description="Histidine kinase" evidence="8">
    <location>
        <begin position="508"/>
        <end position="725"/>
    </location>
</feature>
<evidence type="ECO:0000313" key="10">
    <source>
        <dbReference type="EMBL" id="QLL29830.1"/>
    </source>
</evidence>
<evidence type="ECO:0000256" key="7">
    <source>
        <dbReference type="SAM" id="Coils"/>
    </source>
</evidence>
<dbReference type="RefSeq" id="WP_181496261.1">
    <property type="nucleotide sequence ID" value="NZ_CP032152.1"/>
</dbReference>
<keyword evidence="6" id="KW-0902">Two-component regulatory system</keyword>
<accession>A0A7D6IQI7</accession>
<dbReference type="NCBIfam" id="TIGR00229">
    <property type="entry name" value="sensory_box"/>
    <property type="match status" value="1"/>
</dbReference>
<feature type="coiled-coil region" evidence="7">
    <location>
        <begin position="463"/>
        <end position="501"/>
    </location>
</feature>
<dbReference type="PROSITE" id="PS50112">
    <property type="entry name" value="PAS"/>
    <property type="match status" value="1"/>
</dbReference>
<evidence type="ECO:0000259" key="8">
    <source>
        <dbReference type="PROSITE" id="PS50109"/>
    </source>
</evidence>
<dbReference type="SMART" id="SM00091">
    <property type="entry name" value="PAS"/>
    <property type="match status" value="1"/>
</dbReference>
<dbReference type="InterPro" id="IPR035965">
    <property type="entry name" value="PAS-like_dom_sf"/>
</dbReference>
<evidence type="ECO:0000256" key="3">
    <source>
        <dbReference type="ARBA" id="ARBA00022553"/>
    </source>
</evidence>
<name>A0A7D6IQI7_9CYAN</name>
<organism evidence="10 11">
    <name type="scientific">Thermosynechococcus sichuanensis E542</name>
    <dbReference type="NCBI Taxonomy" id="2016101"/>
    <lineage>
        <taxon>Bacteria</taxon>
        <taxon>Bacillati</taxon>
        <taxon>Cyanobacteriota</taxon>
        <taxon>Cyanophyceae</taxon>
        <taxon>Acaryochloridales</taxon>
        <taxon>Thermosynechococcaceae</taxon>
        <taxon>Thermosynechococcus</taxon>
        <taxon>Thermosynechococcus sichuanensis</taxon>
    </lineage>
</organism>
<dbReference type="CDD" id="cd00075">
    <property type="entry name" value="HATPase"/>
    <property type="match status" value="1"/>
</dbReference>
<dbReference type="PANTHER" id="PTHR43547:SF2">
    <property type="entry name" value="HYBRID SIGNAL TRANSDUCTION HISTIDINE KINASE C"/>
    <property type="match status" value="1"/>
</dbReference>
<gene>
    <name evidence="10" type="ORF">D3A95_03455</name>
</gene>
<dbReference type="Pfam" id="PF13426">
    <property type="entry name" value="PAS_9"/>
    <property type="match status" value="1"/>
</dbReference>
<keyword evidence="4" id="KW-0808">Transferase</keyword>
<dbReference type="KEGG" id="tsq:D3A95_03455"/>
<dbReference type="CDD" id="cd00130">
    <property type="entry name" value="PAS"/>
    <property type="match status" value="1"/>
</dbReference>
<dbReference type="AlphaFoldDB" id="A0A7D6IQI7"/>
<reference evidence="11" key="1">
    <citation type="submission" date="2018-09" db="EMBL/GenBank/DDBJ databases">
        <title>Complete genome sequence of thermophilic cyanobacteria strain Thermosynechococcus elongatus PKUAC-SCTE542.</title>
        <authorList>
            <person name="Liang Y."/>
            <person name="Tang J."/>
            <person name="Daroch M."/>
        </authorList>
    </citation>
    <scope>NUCLEOTIDE SEQUENCE [LARGE SCALE GENOMIC DNA]</scope>
    <source>
        <strain evidence="11">E542</strain>
    </source>
</reference>
<dbReference type="InterPro" id="IPR036097">
    <property type="entry name" value="HisK_dim/P_sf"/>
</dbReference>
<dbReference type="GO" id="GO:0000155">
    <property type="term" value="F:phosphorelay sensor kinase activity"/>
    <property type="evidence" value="ECO:0007669"/>
    <property type="project" value="InterPro"/>
</dbReference>
<dbReference type="InterPro" id="IPR004358">
    <property type="entry name" value="Sig_transdc_His_kin-like_C"/>
</dbReference>
<dbReference type="InterPro" id="IPR029016">
    <property type="entry name" value="GAF-like_dom_sf"/>
</dbReference>
<dbReference type="PRINTS" id="PR00344">
    <property type="entry name" value="BCTRLSENSOR"/>
</dbReference>
<dbReference type="CDD" id="cd00082">
    <property type="entry name" value="HisKA"/>
    <property type="match status" value="1"/>
</dbReference>
<dbReference type="SUPFAM" id="SSF55781">
    <property type="entry name" value="GAF domain-like"/>
    <property type="match status" value="2"/>
</dbReference>
<dbReference type="PROSITE" id="PS50109">
    <property type="entry name" value="HIS_KIN"/>
    <property type="match status" value="1"/>
</dbReference>
<evidence type="ECO:0000256" key="4">
    <source>
        <dbReference type="ARBA" id="ARBA00022679"/>
    </source>
</evidence>
<dbReference type="SUPFAM" id="SSF55874">
    <property type="entry name" value="ATPase domain of HSP90 chaperone/DNA topoisomerase II/histidine kinase"/>
    <property type="match status" value="1"/>
</dbReference>
<evidence type="ECO:0000313" key="11">
    <source>
        <dbReference type="Proteomes" id="UP000261812"/>
    </source>
</evidence>
<evidence type="ECO:0000256" key="2">
    <source>
        <dbReference type="ARBA" id="ARBA00012438"/>
    </source>
</evidence>
<feature type="domain" description="PAS" evidence="9">
    <location>
        <begin position="185"/>
        <end position="254"/>
    </location>
</feature>
<dbReference type="InterPro" id="IPR005467">
    <property type="entry name" value="His_kinase_dom"/>
</dbReference>
<evidence type="ECO:0000256" key="5">
    <source>
        <dbReference type="ARBA" id="ARBA00022777"/>
    </source>
</evidence>
<dbReference type="InterPro" id="IPR003594">
    <property type="entry name" value="HATPase_dom"/>
</dbReference>
<comment type="catalytic activity">
    <reaction evidence="1">
        <text>ATP + protein L-histidine = ADP + protein N-phospho-L-histidine.</text>
        <dbReference type="EC" id="2.7.13.3"/>
    </reaction>
</comment>
<keyword evidence="3" id="KW-0597">Phosphoprotein</keyword>
<dbReference type="SUPFAM" id="SSF47384">
    <property type="entry name" value="Homodimeric domain of signal transducing histidine kinase"/>
    <property type="match status" value="1"/>
</dbReference>
<dbReference type="SMART" id="SM00065">
    <property type="entry name" value="GAF"/>
    <property type="match status" value="2"/>
</dbReference>
<sequence length="727" mass="81765">MTPVIEQLQSLNRILVELARRQPFHGANFAEILQDILCTSARSLNVARVSLWFYSGDRQHIECAHLFQQSPQGLTAGMKLTASDYPCYFAALKEERTITAHDAWSDPRTQEFRHSYLEPLGVTSLLDVPIWVEGVMIGILCYEHIGPPRQWTVAEEQFAASLADLVSLVVESRDRHRALRALEESEARLATFFQATSEAVIIHEQGQILDVNAATERLFGYTATELVGQSVLLLTHPESRSLILERIQQPIDAPFEALARTKSGDALIVEVQGKSILYQGRWARVVGIRDITQRKTAEQNVRLAAQRQQLLAEIALRIRQTLELPEILNTTVVEVRRYLLSDRVFIVAYEPRTAEIQIVAAAMAPEWHTNLEALLQNAHYRSRLLTTPTTLSCGQTEILDPHLRQVYEAHHIQSCLLIPIHHQPQGACFLLGVHQCDRQREWQPHERAFLEQLAIQVAIALQQAALYQQLAALNANLEQQVAERTEQLQQKMRELEELNHLKDVFLHAVSHDLRTPVLGTLMVINHLLQSDTSDTIAVPRSTLTCIQHSQQRQLHLIETLLHIDGEQPPTFSLAIAPTSLATLVKEILADLQPLLEKNKATVKLNIPPTLPLVPVDPIQLRRVYENLITNALKHNPPGITITLTAEAQADSIYCTVQDNGVGICPDQRSRLFDLYYRGSESHHRTGIGLGLYLCRQIITAHGGEIGAEESQVQGATFWFRIPLASTT</sequence>
<dbReference type="Gene3D" id="3.30.565.10">
    <property type="entry name" value="Histidine kinase-like ATPase, C-terminal domain"/>
    <property type="match status" value="1"/>
</dbReference>
<dbReference type="EMBL" id="CP032152">
    <property type="protein sequence ID" value="QLL29830.1"/>
    <property type="molecule type" value="Genomic_DNA"/>
</dbReference>
<keyword evidence="5" id="KW-0418">Kinase</keyword>
<dbReference type="FunFam" id="3.30.565.10:FF:000006">
    <property type="entry name" value="Sensor histidine kinase WalK"/>
    <property type="match status" value="1"/>
</dbReference>
<evidence type="ECO:0000256" key="1">
    <source>
        <dbReference type="ARBA" id="ARBA00000085"/>
    </source>
</evidence>
<evidence type="ECO:0000256" key="6">
    <source>
        <dbReference type="ARBA" id="ARBA00023012"/>
    </source>
</evidence>
<proteinExistence type="predicted"/>
<dbReference type="InterPro" id="IPR000014">
    <property type="entry name" value="PAS"/>
</dbReference>
<dbReference type="Pfam" id="PF01590">
    <property type="entry name" value="GAF"/>
    <property type="match status" value="2"/>
</dbReference>
<dbReference type="Pfam" id="PF02518">
    <property type="entry name" value="HATPase_c"/>
    <property type="match status" value="1"/>
</dbReference>
<keyword evidence="7" id="KW-0175">Coiled coil</keyword>
<dbReference type="PANTHER" id="PTHR43547">
    <property type="entry name" value="TWO-COMPONENT HISTIDINE KINASE"/>
    <property type="match status" value="1"/>
</dbReference>
<dbReference type="InterPro" id="IPR003661">
    <property type="entry name" value="HisK_dim/P_dom"/>
</dbReference>
<dbReference type="InterPro" id="IPR036890">
    <property type="entry name" value="HATPase_C_sf"/>
</dbReference>
<dbReference type="Gene3D" id="1.10.287.130">
    <property type="match status" value="1"/>
</dbReference>
<dbReference type="Proteomes" id="UP000261812">
    <property type="component" value="Chromosome"/>
</dbReference>
<keyword evidence="11" id="KW-1185">Reference proteome</keyword>
<dbReference type="SMART" id="SM00387">
    <property type="entry name" value="HATPase_c"/>
    <property type="match status" value="1"/>
</dbReference>
<dbReference type="InterPro" id="IPR003018">
    <property type="entry name" value="GAF"/>
</dbReference>
<dbReference type="EC" id="2.7.13.3" evidence="2"/>
<dbReference type="SUPFAM" id="SSF55785">
    <property type="entry name" value="PYP-like sensor domain (PAS domain)"/>
    <property type="match status" value="1"/>
</dbReference>
<protein>
    <recommendedName>
        <fullName evidence="2">histidine kinase</fullName>
        <ecNumber evidence="2">2.7.13.3</ecNumber>
    </recommendedName>
</protein>